<feature type="transmembrane region" description="Helical" evidence="5">
    <location>
        <begin position="306"/>
        <end position="325"/>
    </location>
</feature>
<sequence length="467" mass="50919">MDFPARHLARRIIKALLTLSGPAKNPRVKISGNPWAISGLGPRRSRAVEHLYTPRSPAPTDSLRGILRASTLFGVSRTCLVATASLNPQGATSTNGQHEQMVDVSSDAGDDYKGLLGGSTQGYFDALVPASPHSPKSARRTLGDDNDLIAENLAISDHFEMEDGDECYDEDDGESDEPIGGMHAGSRGTATPAQVAVNIFISFVGAGLLGLPYAYSRSGWLLGSVALGLVSTGNVYAMLLLVKCRKKLEARGLTGINGYGDLGREVLGPRGEVLVNVCLVVSQTGFATAYLIFISANIQSITDGNATRAAIIFGCVPVLSLLVQYREMKKLSPFSLVADVANLMGLSCVIFQDFEYNTHSDNIKAVDYFWSCLRHERMYLFSRRGGVDTAARELLRQPRGISQTPETGYHRNYSAHGIFWDLWLRRLRRRYSQSDITEFEGRVSRFRAACSLPGNLPDVPHHDVSSF</sequence>
<evidence type="ECO:0000313" key="7">
    <source>
        <dbReference type="EMBL" id="EJK58568.1"/>
    </source>
</evidence>
<evidence type="ECO:0000256" key="3">
    <source>
        <dbReference type="ARBA" id="ARBA00022989"/>
    </source>
</evidence>
<keyword evidence="3 5" id="KW-1133">Transmembrane helix</keyword>
<dbReference type="GO" id="GO:0005774">
    <property type="term" value="C:vacuolar membrane"/>
    <property type="evidence" value="ECO:0007669"/>
    <property type="project" value="TreeGrafter"/>
</dbReference>
<reference evidence="7 8" key="1">
    <citation type="journal article" date="2012" name="Genome Biol.">
        <title>Genome and low-iron response of an oceanic diatom adapted to chronic iron limitation.</title>
        <authorList>
            <person name="Lommer M."/>
            <person name="Specht M."/>
            <person name="Roy A.S."/>
            <person name="Kraemer L."/>
            <person name="Andreson R."/>
            <person name="Gutowska M.A."/>
            <person name="Wolf J."/>
            <person name="Bergner S.V."/>
            <person name="Schilhabel M.B."/>
            <person name="Klostermeier U.C."/>
            <person name="Beiko R.G."/>
            <person name="Rosenstiel P."/>
            <person name="Hippler M."/>
            <person name="Laroche J."/>
        </authorList>
    </citation>
    <scope>NUCLEOTIDE SEQUENCE [LARGE SCALE GENOMIC DNA]</scope>
    <source>
        <strain evidence="7 8">CCMP1005</strain>
    </source>
</reference>
<feature type="transmembrane region" description="Helical" evidence="5">
    <location>
        <begin position="273"/>
        <end position="294"/>
    </location>
</feature>
<comment type="caution">
    <text evidence="7">The sequence shown here is derived from an EMBL/GenBank/DDBJ whole genome shotgun (WGS) entry which is preliminary data.</text>
</comment>
<dbReference type="GO" id="GO:0015179">
    <property type="term" value="F:L-amino acid transmembrane transporter activity"/>
    <property type="evidence" value="ECO:0007669"/>
    <property type="project" value="TreeGrafter"/>
</dbReference>
<gene>
    <name evidence="7" type="ORF">THAOC_21293</name>
</gene>
<evidence type="ECO:0000256" key="1">
    <source>
        <dbReference type="ARBA" id="ARBA00004141"/>
    </source>
</evidence>
<dbReference type="Proteomes" id="UP000266841">
    <property type="component" value="Unassembled WGS sequence"/>
</dbReference>
<evidence type="ECO:0000256" key="2">
    <source>
        <dbReference type="ARBA" id="ARBA00022692"/>
    </source>
</evidence>
<name>K0RXN2_THAOC</name>
<evidence type="ECO:0000313" key="8">
    <source>
        <dbReference type="Proteomes" id="UP000266841"/>
    </source>
</evidence>
<dbReference type="PANTHER" id="PTHR22950:SF349">
    <property type="entry name" value="AMINO ACID TRANSPORTER TRANSMEMBRANE DOMAIN-CONTAINING PROTEIN"/>
    <property type="match status" value="1"/>
</dbReference>
<evidence type="ECO:0000256" key="5">
    <source>
        <dbReference type="SAM" id="Phobius"/>
    </source>
</evidence>
<accession>K0RXN2</accession>
<dbReference type="eggNOG" id="KOG1304">
    <property type="taxonomic scope" value="Eukaryota"/>
</dbReference>
<comment type="subcellular location">
    <subcellularLocation>
        <location evidence="1">Membrane</location>
        <topology evidence="1">Multi-pass membrane protein</topology>
    </subcellularLocation>
</comment>
<organism evidence="7 8">
    <name type="scientific">Thalassiosira oceanica</name>
    <name type="common">Marine diatom</name>
    <dbReference type="NCBI Taxonomy" id="159749"/>
    <lineage>
        <taxon>Eukaryota</taxon>
        <taxon>Sar</taxon>
        <taxon>Stramenopiles</taxon>
        <taxon>Ochrophyta</taxon>
        <taxon>Bacillariophyta</taxon>
        <taxon>Coscinodiscophyceae</taxon>
        <taxon>Thalassiosirophycidae</taxon>
        <taxon>Thalassiosirales</taxon>
        <taxon>Thalassiosiraceae</taxon>
        <taxon>Thalassiosira</taxon>
    </lineage>
</organism>
<keyword evidence="8" id="KW-1185">Reference proteome</keyword>
<dbReference type="Pfam" id="PF01490">
    <property type="entry name" value="Aa_trans"/>
    <property type="match status" value="1"/>
</dbReference>
<keyword evidence="2 5" id="KW-0812">Transmembrane</keyword>
<dbReference type="AlphaFoldDB" id="K0RXN2"/>
<evidence type="ECO:0000259" key="6">
    <source>
        <dbReference type="Pfam" id="PF01490"/>
    </source>
</evidence>
<feature type="transmembrane region" description="Helical" evidence="5">
    <location>
        <begin position="195"/>
        <end position="215"/>
    </location>
</feature>
<dbReference type="InterPro" id="IPR013057">
    <property type="entry name" value="AA_transpt_TM"/>
</dbReference>
<feature type="domain" description="Amino acid transporter transmembrane" evidence="6">
    <location>
        <begin position="189"/>
        <end position="357"/>
    </location>
</feature>
<keyword evidence="4 5" id="KW-0472">Membrane</keyword>
<proteinExistence type="predicted"/>
<feature type="transmembrane region" description="Helical" evidence="5">
    <location>
        <begin position="221"/>
        <end position="242"/>
    </location>
</feature>
<dbReference type="OrthoDB" id="1684102at2759"/>
<dbReference type="EMBL" id="AGNL01024872">
    <property type="protein sequence ID" value="EJK58568.1"/>
    <property type="molecule type" value="Genomic_DNA"/>
</dbReference>
<dbReference type="PANTHER" id="PTHR22950">
    <property type="entry name" value="AMINO ACID TRANSPORTER"/>
    <property type="match status" value="1"/>
</dbReference>
<protein>
    <recommendedName>
        <fullName evidence="6">Amino acid transporter transmembrane domain-containing protein</fullName>
    </recommendedName>
</protein>
<evidence type="ECO:0000256" key="4">
    <source>
        <dbReference type="ARBA" id="ARBA00023136"/>
    </source>
</evidence>